<accession>A0A1G7QVH8</accession>
<evidence type="ECO:0008006" key="3">
    <source>
        <dbReference type="Google" id="ProtNLM"/>
    </source>
</evidence>
<evidence type="ECO:0000313" key="1">
    <source>
        <dbReference type="EMBL" id="SDG01879.1"/>
    </source>
</evidence>
<dbReference type="OrthoDB" id="7225452at2"/>
<dbReference type="AlphaFoldDB" id="A0A1G7QVH8"/>
<reference evidence="2" key="1">
    <citation type="submission" date="2016-10" db="EMBL/GenBank/DDBJ databases">
        <authorList>
            <person name="Varghese N."/>
            <person name="Submissions S."/>
        </authorList>
    </citation>
    <scope>NUCLEOTIDE SEQUENCE [LARGE SCALE GENOMIC DNA]</scope>
    <source>
        <strain evidence="2">KHC7</strain>
    </source>
</reference>
<dbReference type="RefSeq" id="WP_143339564.1">
    <property type="nucleotide sequence ID" value="NZ_FNBX01000024.1"/>
</dbReference>
<organism evidence="1 2">
    <name type="scientific">Desulfovibrio legallii</name>
    <dbReference type="NCBI Taxonomy" id="571438"/>
    <lineage>
        <taxon>Bacteria</taxon>
        <taxon>Pseudomonadati</taxon>
        <taxon>Thermodesulfobacteriota</taxon>
        <taxon>Desulfovibrionia</taxon>
        <taxon>Desulfovibrionales</taxon>
        <taxon>Desulfovibrionaceae</taxon>
        <taxon>Desulfovibrio</taxon>
    </lineage>
</organism>
<dbReference type="PROSITE" id="PS51257">
    <property type="entry name" value="PROKAR_LIPOPROTEIN"/>
    <property type="match status" value="1"/>
</dbReference>
<name>A0A1G7QVH8_9BACT</name>
<dbReference type="EMBL" id="FNBX01000024">
    <property type="protein sequence ID" value="SDG01879.1"/>
    <property type="molecule type" value="Genomic_DNA"/>
</dbReference>
<proteinExistence type="predicted"/>
<protein>
    <recommendedName>
        <fullName evidence="3">Lipoprotein</fullName>
    </recommendedName>
</protein>
<sequence>MKKIIAIGIMLVLSGCMIGPRNKSETIGKETQQSLSQFAVPGRTTNIDILKKFKKPTGKLVRDDAKFSYIYSYWNTNTKSFGFFSGVAQVELEQKTASFIFDKNGTLEKFIYTEGFPYAHFTPTPVTQTKNPSFEKILYEYSKLKIGDHSKKIYKKLGNPLYKTRLDNKTTTLSYNDTSFSCGICIDISDDVMIYKYFYCSAELNDQEKAVLQQ</sequence>
<gene>
    <name evidence="1" type="ORF">SAMN05192586_1244</name>
</gene>
<dbReference type="STRING" id="571438.SAMN05192586_1244"/>
<keyword evidence="2" id="KW-1185">Reference proteome</keyword>
<evidence type="ECO:0000313" key="2">
    <source>
        <dbReference type="Proteomes" id="UP000199355"/>
    </source>
</evidence>
<dbReference type="Proteomes" id="UP000199355">
    <property type="component" value="Unassembled WGS sequence"/>
</dbReference>